<reference evidence="1" key="2">
    <citation type="journal article" date="2015" name="Fish Shellfish Immunol.">
        <title>Early steps in the European eel (Anguilla anguilla)-Vibrio vulnificus interaction in the gills: Role of the RtxA13 toxin.</title>
        <authorList>
            <person name="Callol A."/>
            <person name="Pajuelo D."/>
            <person name="Ebbesson L."/>
            <person name="Teles M."/>
            <person name="MacKenzie S."/>
            <person name="Amaro C."/>
        </authorList>
    </citation>
    <scope>NUCLEOTIDE SEQUENCE</scope>
</reference>
<reference evidence="1" key="1">
    <citation type="submission" date="2014-11" db="EMBL/GenBank/DDBJ databases">
        <authorList>
            <person name="Amaro Gonzalez C."/>
        </authorList>
    </citation>
    <scope>NUCLEOTIDE SEQUENCE</scope>
</reference>
<proteinExistence type="predicted"/>
<evidence type="ECO:0000313" key="1">
    <source>
        <dbReference type="EMBL" id="JAH78572.1"/>
    </source>
</evidence>
<dbReference type="EMBL" id="GBXM01030005">
    <property type="protein sequence ID" value="JAH78572.1"/>
    <property type="molecule type" value="Transcribed_RNA"/>
</dbReference>
<accession>A0A0E9VKI1</accession>
<protein>
    <submittedName>
        <fullName evidence="1">Uncharacterized protein</fullName>
    </submittedName>
</protein>
<dbReference type="AlphaFoldDB" id="A0A0E9VKI1"/>
<name>A0A0E9VKI1_ANGAN</name>
<organism evidence="1">
    <name type="scientific">Anguilla anguilla</name>
    <name type="common">European freshwater eel</name>
    <name type="synonym">Muraena anguilla</name>
    <dbReference type="NCBI Taxonomy" id="7936"/>
    <lineage>
        <taxon>Eukaryota</taxon>
        <taxon>Metazoa</taxon>
        <taxon>Chordata</taxon>
        <taxon>Craniata</taxon>
        <taxon>Vertebrata</taxon>
        <taxon>Euteleostomi</taxon>
        <taxon>Actinopterygii</taxon>
        <taxon>Neopterygii</taxon>
        <taxon>Teleostei</taxon>
        <taxon>Anguilliformes</taxon>
        <taxon>Anguillidae</taxon>
        <taxon>Anguilla</taxon>
    </lineage>
</organism>
<sequence>MALGCVRRSRPHSVEGC</sequence>